<evidence type="ECO:0000313" key="1">
    <source>
        <dbReference type="EMBL" id="VFU16211.1"/>
    </source>
</evidence>
<protein>
    <submittedName>
        <fullName evidence="1">Uncharacterized protein</fullName>
    </submittedName>
</protein>
<dbReference type="AntiFam" id="ANF00041">
    <property type="entry name" value="Antisense to RNaseP"/>
</dbReference>
<accession>A0A485M1Y2</accession>
<reference evidence="1" key="1">
    <citation type="submission" date="2019-03" db="EMBL/GenBank/DDBJ databases">
        <authorList>
            <person name="Hao L."/>
        </authorList>
    </citation>
    <scope>NUCLEOTIDE SEQUENCE</scope>
</reference>
<name>A0A485M1Y2_9ZZZZ</name>
<gene>
    <name evidence="1" type="ORF">SCFA_520017</name>
</gene>
<dbReference type="EMBL" id="CAADRM010000117">
    <property type="protein sequence ID" value="VFU16211.1"/>
    <property type="molecule type" value="Genomic_DNA"/>
</dbReference>
<proteinExistence type="predicted"/>
<dbReference type="AlphaFoldDB" id="A0A485M1Y2"/>
<sequence length="80" mass="8427">MKQSISRVLCPDPGCPGTGGDHSSRTAVACRLKRPTQGRDGPSLVITAPLLVLLRMGFTELPRSPGELVSSYLAVSPLLP</sequence>
<organism evidence="1">
    <name type="scientific">anaerobic digester metagenome</name>
    <dbReference type="NCBI Taxonomy" id="1263854"/>
    <lineage>
        <taxon>unclassified sequences</taxon>
        <taxon>metagenomes</taxon>
        <taxon>ecological metagenomes</taxon>
    </lineage>
</organism>